<sequence length="273" mass="30938">MKKKCLRREPADHFRTRRVSLEQTVDGWNIQPVGQALTFSELQALRQTGKIERKGNTQIFANLGVSLQLVIKHKDRKALALVQQRDILKLVSGYVPEDQLDNPLQTAWAELMEEVLSVSDKGLFGFSVAEEVLPDPYQLQRQNWLPVLKAPFIGSLSEENLTFSGRSTEWPVNFYIHHETASLQLVFPVTIEVPDDVTLIHAEDEISESGQEVLSIFDPECPAILMELDQHSMPTGKLFTLNSGEWTLWKPGQAKLSEYFSGPGKQLSRHFLD</sequence>
<protein>
    <submittedName>
        <fullName evidence="1">Uncharacterized protein</fullName>
    </submittedName>
</protein>
<evidence type="ECO:0000313" key="1">
    <source>
        <dbReference type="EMBL" id="MCL6269910.1"/>
    </source>
</evidence>
<comment type="caution">
    <text evidence="1">The sequence shown here is derived from an EMBL/GenBank/DDBJ whole genome shotgun (WGS) entry which is preliminary data.</text>
</comment>
<accession>A0ABT0PEW3</accession>
<dbReference type="EMBL" id="JAMFLX010000009">
    <property type="protein sequence ID" value="MCL6269910.1"/>
    <property type="molecule type" value="Genomic_DNA"/>
</dbReference>
<keyword evidence="2" id="KW-1185">Reference proteome</keyword>
<evidence type="ECO:0000313" key="2">
    <source>
        <dbReference type="Proteomes" id="UP001203338"/>
    </source>
</evidence>
<organism evidence="1 2">
    <name type="scientific">Parendozoicomonas callyspongiae</name>
    <dbReference type="NCBI Taxonomy" id="2942213"/>
    <lineage>
        <taxon>Bacteria</taxon>
        <taxon>Pseudomonadati</taxon>
        <taxon>Pseudomonadota</taxon>
        <taxon>Gammaproteobacteria</taxon>
        <taxon>Oceanospirillales</taxon>
        <taxon>Endozoicomonadaceae</taxon>
        <taxon>Parendozoicomonas</taxon>
    </lineage>
</organism>
<dbReference type="Proteomes" id="UP001203338">
    <property type="component" value="Unassembled WGS sequence"/>
</dbReference>
<gene>
    <name evidence="1" type="ORF">M3P05_08165</name>
</gene>
<reference evidence="1 2" key="1">
    <citation type="submission" date="2022-05" db="EMBL/GenBank/DDBJ databases">
        <authorList>
            <person name="Park J.-S."/>
        </authorList>
    </citation>
    <scope>NUCLEOTIDE SEQUENCE [LARGE SCALE GENOMIC DNA]</scope>
    <source>
        <strain evidence="1 2">2012CJ34-2</strain>
    </source>
</reference>
<name>A0ABT0PEW3_9GAMM</name>
<dbReference type="RefSeq" id="WP_249699024.1">
    <property type="nucleotide sequence ID" value="NZ_JAMFLX010000009.1"/>
</dbReference>
<proteinExistence type="predicted"/>